<dbReference type="GO" id="GO:0006865">
    <property type="term" value="P:amino acid transport"/>
    <property type="evidence" value="ECO:0007669"/>
    <property type="project" value="TreeGrafter"/>
</dbReference>
<evidence type="ECO:0000256" key="6">
    <source>
        <dbReference type="PIRSR" id="PIRSR600175-1"/>
    </source>
</evidence>
<dbReference type="GeneTree" id="ENSGT00940000156027"/>
<dbReference type="Pfam" id="PF00209">
    <property type="entry name" value="SNF"/>
    <property type="match status" value="1"/>
</dbReference>
<dbReference type="PROSITE" id="PS50267">
    <property type="entry name" value="NA_NEUROTRAN_SYMP_3"/>
    <property type="match status" value="1"/>
</dbReference>
<dbReference type="SUPFAM" id="SSF161070">
    <property type="entry name" value="SNF-like"/>
    <property type="match status" value="1"/>
</dbReference>
<evidence type="ECO:0000256" key="8">
    <source>
        <dbReference type="SAM" id="Phobius"/>
    </source>
</evidence>
<dbReference type="PRINTS" id="PR00176">
    <property type="entry name" value="NANEUSMPORT"/>
</dbReference>
<comment type="subcellular location">
    <subcellularLocation>
        <location evidence="1">Membrane</location>
        <topology evidence="1">Multi-pass membrane protein</topology>
    </subcellularLocation>
</comment>
<dbReference type="GO" id="GO:0015293">
    <property type="term" value="F:symporter activity"/>
    <property type="evidence" value="ECO:0007669"/>
    <property type="project" value="UniProtKB-KW"/>
</dbReference>
<organism evidence="9 11">
    <name type="scientific">Oncorhynchus mykiss</name>
    <name type="common">Rainbow trout</name>
    <name type="synonym">Salmo gairdneri</name>
    <dbReference type="NCBI Taxonomy" id="8022"/>
    <lineage>
        <taxon>Eukaryota</taxon>
        <taxon>Metazoa</taxon>
        <taxon>Chordata</taxon>
        <taxon>Craniata</taxon>
        <taxon>Vertebrata</taxon>
        <taxon>Euteleostomi</taxon>
        <taxon>Actinopterygii</taxon>
        <taxon>Neopterygii</taxon>
        <taxon>Teleostei</taxon>
        <taxon>Protacanthopterygii</taxon>
        <taxon>Salmoniformes</taxon>
        <taxon>Salmonidae</taxon>
        <taxon>Salmoninae</taxon>
        <taxon>Oncorhynchus</taxon>
    </lineage>
</organism>
<keyword evidence="3 7" id="KW-0812">Transmembrane</keyword>
<dbReference type="InterPro" id="IPR000175">
    <property type="entry name" value="Na/ntran_symport"/>
</dbReference>
<protein>
    <recommendedName>
        <fullName evidence="7">Transporter</fullName>
    </recommendedName>
</protein>
<dbReference type="PANTHER" id="PTHR11616">
    <property type="entry name" value="SODIUM/CHLORIDE DEPENDENT TRANSPORTER"/>
    <property type="match status" value="1"/>
</dbReference>
<dbReference type="PROSITE" id="PS00610">
    <property type="entry name" value="NA_NEUROTRAN_SYMP_1"/>
    <property type="match status" value="1"/>
</dbReference>
<keyword evidence="5 8" id="KW-0472">Membrane</keyword>
<evidence type="ECO:0000256" key="1">
    <source>
        <dbReference type="ARBA" id="ARBA00004141"/>
    </source>
</evidence>
<feature type="transmembrane region" description="Helical" evidence="8">
    <location>
        <begin position="108"/>
        <end position="128"/>
    </location>
</feature>
<feature type="transmembrane region" description="Helical" evidence="8">
    <location>
        <begin position="134"/>
        <end position="158"/>
    </location>
</feature>
<dbReference type="PANTHER" id="PTHR11616:SF265">
    <property type="entry name" value="TRANSPORTER"/>
    <property type="match status" value="1"/>
</dbReference>
<evidence type="ECO:0000256" key="5">
    <source>
        <dbReference type="ARBA" id="ARBA00023136"/>
    </source>
</evidence>
<feature type="transmembrane region" description="Helical" evidence="8">
    <location>
        <begin position="47"/>
        <end position="64"/>
    </location>
</feature>
<proteinExistence type="inferred from homology"/>
<dbReference type="Ensembl" id="ENSOMYT00000148449.1">
    <property type="protein sequence ID" value="ENSOMYP00000118229.1"/>
    <property type="gene ID" value="ENSOMYG00000076512.1"/>
</dbReference>
<gene>
    <name evidence="10" type="primary">slc6a1b</name>
</gene>
<dbReference type="InterPro" id="IPR037272">
    <property type="entry name" value="SNS_sf"/>
</dbReference>
<keyword evidence="11" id="KW-1185">Reference proteome</keyword>
<dbReference type="GO" id="GO:0005886">
    <property type="term" value="C:plasma membrane"/>
    <property type="evidence" value="ECO:0007669"/>
    <property type="project" value="TreeGrafter"/>
</dbReference>
<evidence type="ECO:0000313" key="9">
    <source>
        <dbReference type="Ensembl" id="ENSOMYP00000118229.1"/>
    </source>
</evidence>
<feature type="binding site" evidence="6">
    <location>
        <position position="57"/>
    </location>
    <ligand>
        <name>Na(+)</name>
        <dbReference type="ChEBI" id="CHEBI:29101"/>
        <label>1</label>
    </ligand>
</feature>
<dbReference type="Proteomes" id="UP000694395">
    <property type="component" value="Chromosome 7"/>
</dbReference>
<sequence length="179" mass="20235">MATNGTKGSDGHVLTEVNAEPNDKPKTLVVKVQKKDLPERENWTGKFDFLLSCVGYAIGLGNVWRFPYLCGKNGGGAFLIPYFLTLIFAGMPLFLLETSLGQYTSIGGLGVWKLAPMFKGVGLAAAVLSFWLNIYYIVIIAWAIYYLWSSFTTVSMIFDHKIQQMRCMMFERDWQHLQK</sequence>
<keyword evidence="4 8" id="KW-1133">Transmembrane helix</keyword>
<dbReference type="GO" id="GO:0035725">
    <property type="term" value="P:sodium ion transmembrane transport"/>
    <property type="evidence" value="ECO:0007669"/>
    <property type="project" value="TreeGrafter"/>
</dbReference>
<feature type="transmembrane region" description="Helical" evidence="8">
    <location>
        <begin position="76"/>
        <end position="96"/>
    </location>
</feature>
<reference evidence="9" key="2">
    <citation type="submission" date="2025-05" db="UniProtKB">
        <authorList>
            <consortium name="Ensembl"/>
        </authorList>
    </citation>
    <scope>IDENTIFICATION</scope>
</reference>
<evidence type="ECO:0000256" key="3">
    <source>
        <dbReference type="ARBA" id="ARBA00022692"/>
    </source>
</evidence>
<dbReference type="GO" id="GO:0046872">
    <property type="term" value="F:metal ion binding"/>
    <property type="evidence" value="ECO:0007669"/>
    <property type="project" value="UniProtKB-KW"/>
</dbReference>
<evidence type="ECO:0000256" key="4">
    <source>
        <dbReference type="ARBA" id="ARBA00022989"/>
    </source>
</evidence>
<keyword evidence="2 7" id="KW-0813">Transport</keyword>
<dbReference type="Ensembl" id="ENSOMYT00000150813.1">
    <property type="protein sequence ID" value="ENSOMYP00000120414.1"/>
    <property type="gene ID" value="ENSOMYG00000001275.2"/>
</dbReference>
<keyword evidence="7" id="KW-0769">Symport</keyword>
<feature type="binding site" evidence="6">
    <location>
        <position position="55"/>
    </location>
    <ligand>
        <name>Na(+)</name>
        <dbReference type="ChEBI" id="CHEBI:29101"/>
        <label>1</label>
    </ligand>
</feature>
<feature type="binding site" evidence="6">
    <location>
        <position position="62"/>
    </location>
    <ligand>
        <name>Na(+)</name>
        <dbReference type="ChEBI" id="CHEBI:29101"/>
        <label>1</label>
    </ligand>
</feature>
<evidence type="ECO:0000256" key="2">
    <source>
        <dbReference type="ARBA" id="ARBA00022448"/>
    </source>
</evidence>
<keyword evidence="6" id="KW-0915">Sodium</keyword>
<accession>A0A8K9UY62</accession>
<evidence type="ECO:0000313" key="11">
    <source>
        <dbReference type="Proteomes" id="UP000694395"/>
    </source>
</evidence>
<keyword evidence="6" id="KW-0479">Metal-binding</keyword>
<evidence type="ECO:0000256" key="7">
    <source>
        <dbReference type="RuleBase" id="RU003732"/>
    </source>
</evidence>
<dbReference type="AlphaFoldDB" id="A0A8K9UY62"/>
<reference evidence="9 11" key="1">
    <citation type="submission" date="2020-07" db="EMBL/GenBank/DDBJ databases">
        <title>A long reads based de novo assembly of the rainbow trout Arlee double haploid line genome.</title>
        <authorList>
            <person name="Gao G."/>
            <person name="Palti Y."/>
        </authorList>
    </citation>
    <scope>NUCLEOTIDE SEQUENCE [LARGE SCALE GENOMIC DNA]</scope>
</reference>
<name>A0A8K9UY62_ONCMY</name>
<comment type="similarity">
    <text evidence="7">Belongs to the sodium:neurotransmitter symporter (SNF) (TC 2.A.22) family.</text>
</comment>
<evidence type="ECO:0000313" key="10">
    <source>
        <dbReference type="Ensembl" id="ENSOMYP00000120414.1"/>
    </source>
</evidence>